<dbReference type="RefSeq" id="WP_340368403.1">
    <property type="nucleotide sequence ID" value="NZ_JBBKZV010000066.1"/>
</dbReference>
<proteinExistence type="predicted"/>
<feature type="chain" id="PRO_5047377945" evidence="2">
    <location>
        <begin position="33"/>
        <end position="62"/>
    </location>
</feature>
<evidence type="ECO:0000256" key="1">
    <source>
        <dbReference type="SAM" id="Phobius"/>
    </source>
</evidence>
<comment type="caution">
    <text evidence="3">The sequence shown here is derived from an EMBL/GenBank/DDBJ whole genome shotgun (WGS) entry which is preliminary data.</text>
</comment>
<dbReference type="Proteomes" id="UP001363010">
    <property type="component" value="Unassembled WGS sequence"/>
</dbReference>
<sequence length="62" mass="6217">MRPPGTMRSASAGLPRVAFVAASLLAALGAHAAEHSAGVEGKVATFLAWFIICVVPIIGNSG</sequence>
<accession>A0ABU8WDE4</accession>
<keyword evidence="1" id="KW-0812">Transmembrane</keyword>
<reference evidence="3 4" key="1">
    <citation type="submission" date="2024-03" db="EMBL/GenBank/DDBJ databases">
        <title>Novel species of the genus Variovorax.</title>
        <authorList>
            <person name="Liu Q."/>
            <person name="Xin Y.-H."/>
        </authorList>
    </citation>
    <scope>NUCLEOTIDE SEQUENCE [LARGE SCALE GENOMIC DNA]</scope>
    <source>
        <strain evidence="3 4">KACC 18501</strain>
    </source>
</reference>
<protein>
    <submittedName>
        <fullName evidence="3">Uncharacterized protein</fullName>
    </submittedName>
</protein>
<gene>
    <name evidence="3" type="ORF">WKW80_36270</name>
</gene>
<keyword evidence="1" id="KW-1133">Transmembrane helix</keyword>
<feature type="transmembrane region" description="Helical" evidence="1">
    <location>
        <begin position="42"/>
        <end position="59"/>
    </location>
</feature>
<evidence type="ECO:0000313" key="4">
    <source>
        <dbReference type="Proteomes" id="UP001363010"/>
    </source>
</evidence>
<evidence type="ECO:0000313" key="3">
    <source>
        <dbReference type="EMBL" id="MEJ8827377.1"/>
    </source>
</evidence>
<dbReference type="EMBL" id="JBBKZV010000066">
    <property type="protein sequence ID" value="MEJ8827377.1"/>
    <property type="molecule type" value="Genomic_DNA"/>
</dbReference>
<name>A0ABU8WDE4_9BURK</name>
<evidence type="ECO:0000256" key="2">
    <source>
        <dbReference type="SAM" id="SignalP"/>
    </source>
</evidence>
<feature type="signal peptide" evidence="2">
    <location>
        <begin position="1"/>
        <end position="32"/>
    </location>
</feature>
<keyword evidence="2" id="KW-0732">Signal</keyword>
<organism evidence="3 4">
    <name type="scientific">Variovorax humicola</name>
    <dbReference type="NCBI Taxonomy" id="1769758"/>
    <lineage>
        <taxon>Bacteria</taxon>
        <taxon>Pseudomonadati</taxon>
        <taxon>Pseudomonadota</taxon>
        <taxon>Betaproteobacteria</taxon>
        <taxon>Burkholderiales</taxon>
        <taxon>Comamonadaceae</taxon>
        <taxon>Variovorax</taxon>
    </lineage>
</organism>
<keyword evidence="1" id="KW-0472">Membrane</keyword>
<keyword evidence="4" id="KW-1185">Reference proteome</keyword>